<accession>A0A7S4GE39</accession>
<feature type="signal peptide" evidence="1">
    <location>
        <begin position="1"/>
        <end position="20"/>
    </location>
</feature>
<evidence type="ECO:0008006" key="3">
    <source>
        <dbReference type="Google" id="ProtNLM"/>
    </source>
</evidence>
<evidence type="ECO:0000256" key="1">
    <source>
        <dbReference type="SAM" id="SignalP"/>
    </source>
</evidence>
<gene>
    <name evidence="2" type="ORF">EGYM00163_LOCUS45296</name>
</gene>
<organism evidence="2">
    <name type="scientific">Eutreptiella gymnastica</name>
    <dbReference type="NCBI Taxonomy" id="73025"/>
    <lineage>
        <taxon>Eukaryota</taxon>
        <taxon>Discoba</taxon>
        <taxon>Euglenozoa</taxon>
        <taxon>Euglenida</taxon>
        <taxon>Spirocuta</taxon>
        <taxon>Euglenophyceae</taxon>
        <taxon>Eutreptiales</taxon>
        <taxon>Eutreptiaceae</taxon>
        <taxon>Eutreptiella</taxon>
    </lineage>
</organism>
<protein>
    <recommendedName>
        <fullName evidence="3">Reverse transcriptase domain-containing protein</fullName>
    </recommendedName>
</protein>
<evidence type="ECO:0000313" key="2">
    <source>
        <dbReference type="EMBL" id="CAE0833999.1"/>
    </source>
</evidence>
<name>A0A7S4GE39_9EUGL</name>
<proteinExistence type="predicted"/>
<dbReference type="AlphaFoldDB" id="A0A7S4GE39"/>
<keyword evidence="1" id="KW-0732">Signal</keyword>
<sequence length="165" mass="18482">MPQTGLSLCILVVKVYTVFQKVGWSTVMGRWLRREIVLPLMRTVKWTVKWFGQTLLGEPEGKATPLGTSCISPGTSRSQRWILKEPPEKSLSPTQAGSRKGCTTSSHALNLWSDLLQREKSYVCLLDIAKAFPSTPHPSILEALRIIGTPPQLTQHDLFHLSLFQ</sequence>
<dbReference type="EMBL" id="HBJA01131879">
    <property type="protein sequence ID" value="CAE0833999.1"/>
    <property type="molecule type" value="Transcribed_RNA"/>
</dbReference>
<reference evidence="2" key="1">
    <citation type="submission" date="2021-01" db="EMBL/GenBank/DDBJ databases">
        <authorList>
            <person name="Corre E."/>
            <person name="Pelletier E."/>
            <person name="Niang G."/>
            <person name="Scheremetjew M."/>
            <person name="Finn R."/>
            <person name="Kale V."/>
            <person name="Holt S."/>
            <person name="Cochrane G."/>
            <person name="Meng A."/>
            <person name="Brown T."/>
            <person name="Cohen L."/>
        </authorList>
    </citation>
    <scope>NUCLEOTIDE SEQUENCE</scope>
    <source>
        <strain evidence="2">CCMP1594</strain>
    </source>
</reference>
<feature type="chain" id="PRO_5030666577" description="Reverse transcriptase domain-containing protein" evidence="1">
    <location>
        <begin position="21"/>
        <end position="165"/>
    </location>
</feature>